<dbReference type="Proteomes" id="UP000032024">
    <property type="component" value="Chromosome"/>
</dbReference>
<protein>
    <submittedName>
        <fullName evidence="1">Uncharacterized protein</fullName>
    </submittedName>
</protein>
<reference evidence="2" key="1">
    <citation type="submission" date="2015-01" db="EMBL/GenBank/DDBJ databases">
        <title>Comparative genome analysis of Bacillus coagulans HM-08, Clostridium butyricum HM-68, Bacillus subtilis HM-66 and Bacillus paralicheniformis BL-09.</title>
        <authorList>
            <person name="Zhang H."/>
        </authorList>
    </citation>
    <scope>NUCLEOTIDE SEQUENCE [LARGE SCALE GENOMIC DNA]</scope>
    <source>
        <strain evidence="2">HM-08</strain>
    </source>
</reference>
<proteinExistence type="predicted"/>
<sequence>MKIPFFHSKNKAGHGILNFRTPLFHGHHDQAVLCYPENRRRLIFILLLVPVFNRRLKPLQNGFQIIKKLRV</sequence>
<organism evidence="1 2">
    <name type="scientific">Heyndrickxia coagulans</name>
    <name type="common">Weizmannia coagulans</name>
    <dbReference type="NCBI Taxonomy" id="1398"/>
    <lineage>
        <taxon>Bacteria</taxon>
        <taxon>Bacillati</taxon>
        <taxon>Bacillota</taxon>
        <taxon>Bacilli</taxon>
        <taxon>Bacillales</taxon>
        <taxon>Bacillaceae</taxon>
        <taxon>Heyndrickxia</taxon>
    </lineage>
</organism>
<evidence type="ECO:0000313" key="2">
    <source>
        <dbReference type="Proteomes" id="UP000032024"/>
    </source>
</evidence>
<gene>
    <name evidence="1" type="ORF">SB48_HM08orf03167</name>
</gene>
<accession>A0AAN0T4P1</accession>
<name>A0AAN0T4P1_HEYCO</name>
<dbReference type="AlphaFoldDB" id="A0AAN0T4P1"/>
<dbReference type="EMBL" id="CP010525">
    <property type="protein sequence ID" value="AJO22792.1"/>
    <property type="molecule type" value="Genomic_DNA"/>
</dbReference>
<keyword evidence="2" id="KW-1185">Reference proteome</keyword>
<evidence type="ECO:0000313" key="1">
    <source>
        <dbReference type="EMBL" id="AJO22792.1"/>
    </source>
</evidence>